<accession>A0A1E4RVE9</accession>
<dbReference type="SUPFAM" id="SSF51690">
    <property type="entry name" value="Nicotinate/Quinolinate PRTase C-terminal domain-like"/>
    <property type="match status" value="1"/>
</dbReference>
<dbReference type="Pfam" id="PF17767">
    <property type="entry name" value="NAPRTase_N"/>
    <property type="match status" value="1"/>
</dbReference>
<evidence type="ECO:0000256" key="1">
    <source>
        <dbReference type="ARBA" id="ARBA00004952"/>
    </source>
</evidence>
<comment type="function">
    <text evidence="9">Catalyzes the synthesis of beta-nicotinate D-ribonucleotide from nicotinate and 5-phospho-D-ribose 1-phosphate at the expense of ATP.</text>
</comment>
<dbReference type="PIRSF" id="PIRSF000484">
    <property type="entry name" value="NAPRT"/>
    <property type="match status" value="1"/>
</dbReference>
<evidence type="ECO:0000256" key="3">
    <source>
        <dbReference type="ARBA" id="ARBA00013236"/>
    </source>
</evidence>
<dbReference type="InterPro" id="IPR040727">
    <property type="entry name" value="NAPRTase_N"/>
</dbReference>
<gene>
    <name evidence="12" type="ORF">CYBJADRAFT_132080</name>
</gene>
<evidence type="ECO:0000313" key="12">
    <source>
        <dbReference type="EMBL" id="ODV71220.1"/>
    </source>
</evidence>
<dbReference type="InterPro" id="IPR041525">
    <property type="entry name" value="N/Namide_PRibTrfase"/>
</dbReference>
<dbReference type="FunFam" id="3.20.140.10:FF:000009">
    <property type="entry name" value="Nicotinate phosphoribosyltransferase"/>
    <property type="match status" value="1"/>
</dbReference>
<dbReference type="RefSeq" id="XP_020068259.1">
    <property type="nucleotide sequence ID" value="XM_020213035.1"/>
</dbReference>
<dbReference type="InterPro" id="IPR006406">
    <property type="entry name" value="Nic_PRibTrfase"/>
</dbReference>
<keyword evidence="4" id="KW-0597">Phosphoprotein</keyword>
<dbReference type="NCBIfam" id="TIGR01514">
    <property type="entry name" value="NAPRTase"/>
    <property type="match status" value="1"/>
</dbReference>
<evidence type="ECO:0000256" key="4">
    <source>
        <dbReference type="ARBA" id="ARBA00022553"/>
    </source>
</evidence>
<dbReference type="PANTHER" id="PTHR11098:SF1">
    <property type="entry name" value="NICOTINATE PHOSPHORIBOSYLTRANSFERASE"/>
    <property type="match status" value="1"/>
</dbReference>
<proteinExistence type="inferred from homology"/>
<reference evidence="12 13" key="1">
    <citation type="journal article" date="2016" name="Proc. Natl. Acad. Sci. U.S.A.">
        <title>Comparative genomics of biotechnologically important yeasts.</title>
        <authorList>
            <person name="Riley R."/>
            <person name="Haridas S."/>
            <person name="Wolfe K.H."/>
            <person name="Lopes M.R."/>
            <person name="Hittinger C.T."/>
            <person name="Goeker M."/>
            <person name="Salamov A.A."/>
            <person name="Wisecaver J.H."/>
            <person name="Long T.M."/>
            <person name="Calvey C.H."/>
            <person name="Aerts A.L."/>
            <person name="Barry K.W."/>
            <person name="Choi C."/>
            <person name="Clum A."/>
            <person name="Coughlan A.Y."/>
            <person name="Deshpande S."/>
            <person name="Douglass A.P."/>
            <person name="Hanson S.J."/>
            <person name="Klenk H.-P."/>
            <person name="LaButti K.M."/>
            <person name="Lapidus A."/>
            <person name="Lindquist E.A."/>
            <person name="Lipzen A.M."/>
            <person name="Meier-Kolthoff J.P."/>
            <person name="Ohm R.A."/>
            <person name="Otillar R.P."/>
            <person name="Pangilinan J.L."/>
            <person name="Peng Y."/>
            <person name="Rokas A."/>
            <person name="Rosa C.A."/>
            <person name="Scheuner C."/>
            <person name="Sibirny A.A."/>
            <person name="Slot J.C."/>
            <person name="Stielow J.B."/>
            <person name="Sun H."/>
            <person name="Kurtzman C.P."/>
            <person name="Blackwell M."/>
            <person name="Grigoriev I.V."/>
            <person name="Jeffries T.W."/>
        </authorList>
    </citation>
    <scope>NUCLEOTIDE SEQUENCE [LARGE SCALE GENOMIC DNA]</scope>
    <source>
        <strain evidence="13">ATCC 18201 / CBS 1600 / BCRC 20928 / JCM 3617 / NBRC 0987 / NRRL Y-1542</strain>
    </source>
</reference>
<evidence type="ECO:0000256" key="7">
    <source>
        <dbReference type="ARBA" id="ARBA00022679"/>
    </source>
</evidence>
<dbReference type="EMBL" id="KV453943">
    <property type="protein sequence ID" value="ODV71220.1"/>
    <property type="molecule type" value="Genomic_DNA"/>
</dbReference>
<dbReference type="Gene3D" id="3.20.140.10">
    <property type="entry name" value="nicotinate phosphoribosyltransferase"/>
    <property type="match status" value="1"/>
</dbReference>
<dbReference type="GO" id="GO:0034355">
    <property type="term" value="P:NAD+ biosynthetic process via the salvage pathway"/>
    <property type="evidence" value="ECO:0007669"/>
    <property type="project" value="TreeGrafter"/>
</dbReference>
<feature type="domain" description="Nicotinate phosphoribosyltransferase N-terminal" evidence="11">
    <location>
        <begin position="10"/>
        <end position="132"/>
    </location>
</feature>
<evidence type="ECO:0000259" key="10">
    <source>
        <dbReference type="Pfam" id="PF04095"/>
    </source>
</evidence>
<comment type="pathway">
    <text evidence="1 9">Cofactor biosynthesis; NAD(+) biosynthesis; nicotinate D-ribonucleotide from nicotinate: step 1/1.</text>
</comment>
<dbReference type="STRING" id="983966.A0A1E4RVE9"/>
<dbReference type="AlphaFoldDB" id="A0A1E4RVE9"/>
<keyword evidence="6 9" id="KW-0662">Pyridine nucleotide biosynthesis</keyword>
<comment type="PTM">
    <text evidence="9">Transiently phosphorylated on a His residue during the reaction cycle. Phosphorylation strongly increases the affinity for substrates and increases the rate of nicotinate D-ribonucleotide production. Dephosphorylation regenerates the low-affinity form of the enzyme, leading to product release.</text>
</comment>
<evidence type="ECO:0000313" key="13">
    <source>
        <dbReference type="Proteomes" id="UP000094389"/>
    </source>
</evidence>
<dbReference type="Proteomes" id="UP000094389">
    <property type="component" value="Unassembled WGS sequence"/>
</dbReference>
<dbReference type="PANTHER" id="PTHR11098">
    <property type="entry name" value="NICOTINATE PHOSPHORIBOSYLTRANSFERASE"/>
    <property type="match status" value="1"/>
</dbReference>
<dbReference type="NCBIfam" id="NF003704">
    <property type="entry name" value="PRK05321.1"/>
    <property type="match status" value="1"/>
</dbReference>
<evidence type="ECO:0000256" key="9">
    <source>
        <dbReference type="RuleBase" id="RU003838"/>
    </source>
</evidence>
<dbReference type="OrthoDB" id="193380at2759"/>
<dbReference type="CDD" id="cd01401">
    <property type="entry name" value="PncB_like"/>
    <property type="match status" value="1"/>
</dbReference>
<name>A0A1E4RVE9_CYBJN</name>
<dbReference type="OMA" id="IEHCLEY"/>
<dbReference type="InterPro" id="IPR036068">
    <property type="entry name" value="Nicotinate_pribotase-like_C"/>
</dbReference>
<keyword evidence="7 12" id="KW-0808">Transferase</keyword>
<feature type="domain" description="Nicotinate/nicotinamide phosphoribosyltransferase" evidence="10">
    <location>
        <begin position="165"/>
        <end position="401"/>
    </location>
</feature>
<protein>
    <recommendedName>
        <fullName evidence="3 9">Nicotinate phosphoribosyltransferase</fullName>
        <ecNumber evidence="3 9">6.3.4.21</ecNumber>
    </recommendedName>
</protein>
<dbReference type="GO" id="GO:0016757">
    <property type="term" value="F:glycosyltransferase activity"/>
    <property type="evidence" value="ECO:0007669"/>
    <property type="project" value="UniProtKB-KW"/>
</dbReference>
<comment type="catalytic activity">
    <reaction evidence="8 9">
        <text>5-phospho-alpha-D-ribose 1-diphosphate + nicotinate + ATP + H2O = nicotinate beta-D-ribonucleotide + ADP + phosphate + diphosphate</text>
        <dbReference type="Rhea" id="RHEA:36163"/>
        <dbReference type="ChEBI" id="CHEBI:15377"/>
        <dbReference type="ChEBI" id="CHEBI:30616"/>
        <dbReference type="ChEBI" id="CHEBI:32544"/>
        <dbReference type="ChEBI" id="CHEBI:33019"/>
        <dbReference type="ChEBI" id="CHEBI:43474"/>
        <dbReference type="ChEBI" id="CHEBI:57502"/>
        <dbReference type="ChEBI" id="CHEBI:58017"/>
        <dbReference type="ChEBI" id="CHEBI:456216"/>
        <dbReference type="EC" id="6.3.4.21"/>
    </reaction>
</comment>
<comment type="similarity">
    <text evidence="2 9">Belongs to the NAPRTase family.</text>
</comment>
<keyword evidence="12" id="KW-0328">Glycosyltransferase</keyword>
<dbReference type="HAMAP" id="MF_00570">
    <property type="entry name" value="NAPRTase"/>
    <property type="match status" value="1"/>
</dbReference>
<evidence type="ECO:0000256" key="6">
    <source>
        <dbReference type="ARBA" id="ARBA00022642"/>
    </source>
</evidence>
<dbReference type="UniPathway" id="UPA00253">
    <property type="reaction ID" value="UER00457"/>
</dbReference>
<dbReference type="Pfam" id="PF04095">
    <property type="entry name" value="NAPRTase"/>
    <property type="match status" value="1"/>
</dbReference>
<dbReference type="SUPFAM" id="SSF54675">
    <property type="entry name" value="Nicotinate/Quinolinate PRTase N-terminal domain-like"/>
    <property type="match status" value="1"/>
</dbReference>
<dbReference type="GO" id="GO:0005829">
    <property type="term" value="C:cytosol"/>
    <property type="evidence" value="ECO:0007669"/>
    <property type="project" value="TreeGrafter"/>
</dbReference>
<organism evidence="12 13">
    <name type="scientific">Cyberlindnera jadinii (strain ATCC 18201 / CBS 1600 / BCRC 20928 / JCM 3617 / NBRC 0987 / NRRL Y-1542)</name>
    <name type="common">Torula yeast</name>
    <name type="synonym">Candida utilis</name>
    <dbReference type="NCBI Taxonomy" id="983966"/>
    <lineage>
        <taxon>Eukaryota</taxon>
        <taxon>Fungi</taxon>
        <taxon>Dikarya</taxon>
        <taxon>Ascomycota</taxon>
        <taxon>Saccharomycotina</taxon>
        <taxon>Saccharomycetes</taxon>
        <taxon>Phaffomycetales</taxon>
        <taxon>Phaffomycetaceae</taxon>
        <taxon>Cyberlindnera</taxon>
    </lineage>
</organism>
<dbReference type="InterPro" id="IPR007229">
    <property type="entry name" value="Nic_PRibTrfase-Fam"/>
</dbReference>
<keyword evidence="13" id="KW-1185">Reference proteome</keyword>
<dbReference type="GO" id="GO:0004516">
    <property type="term" value="F:nicotinate phosphoribosyltransferase activity"/>
    <property type="evidence" value="ECO:0007669"/>
    <property type="project" value="UniProtKB-UniRule"/>
</dbReference>
<dbReference type="GeneID" id="30987431"/>
<evidence type="ECO:0000256" key="8">
    <source>
        <dbReference type="ARBA" id="ARBA00048668"/>
    </source>
</evidence>
<evidence type="ECO:0000256" key="5">
    <source>
        <dbReference type="ARBA" id="ARBA00022598"/>
    </source>
</evidence>
<keyword evidence="5 9" id="KW-0436">Ligase</keyword>
<sequence length="416" mass="47345">MVTPAIRSLLDTDLYKITMHAAVHKNFPDTHVVYKFTNRTPDMKLNEEAVEWLKLQIHALEDLRFTEDEIQFLESEVPYLPKAYLEHLKGFQLKPDSQVVLKVSEDFAIDLTTHGLWVDTIAYEIPLLALVSEAYFRFVDTDWNLDGQYEKVQHKTKELLEAGVAFSEFGTRRRRSFEVQELIMKGILETDCENKKLFLGTSNVYFAKEFGVKAIGTIAHEWFMGIAAITQDYTHANHKALDYWINTFGPEHAGLALTDTFGTDDFLKVFVKPYTDYYTGVRQDSGDPELYAEKIASHYAKLGYQKFSKVICFSDSLNVEKCIKYKHKADELGLKAIFGIGTNLTNDFVSTITGKKSEPMNIVIKLSEANGKPAIKISDNLGKNTGDKETVASVKQELGYTEKTWKGGDEAHRWDN</sequence>
<evidence type="ECO:0000259" key="11">
    <source>
        <dbReference type="Pfam" id="PF17767"/>
    </source>
</evidence>
<dbReference type="EC" id="6.3.4.21" evidence="3 9"/>
<evidence type="ECO:0000256" key="2">
    <source>
        <dbReference type="ARBA" id="ARBA00010897"/>
    </source>
</evidence>